<evidence type="ECO:0000313" key="1">
    <source>
        <dbReference type="EMBL" id="SEC12019.1"/>
    </source>
</evidence>
<accession>A0A1H4PX96</accession>
<reference evidence="2" key="1">
    <citation type="submission" date="2016-10" db="EMBL/GenBank/DDBJ databases">
        <authorList>
            <person name="Varghese N."/>
            <person name="Submissions S."/>
        </authorList>
    </citation>
    <scope>NUCLEOTIDE SEQUENCE [LARGE SCALE GENOMIC DNA]</scope>
    <source>
        <strain evidence="2">DSM 12111</strain>
    </source>
</reference>
<organism evidence="1 2">
    <name type="scientific">Pseudomonas anguilliseptica</name>
    <dbReference type="NCBI Taxonomy" id="53406"/>
    <lineage>
        <taxon>Bacteria</taxon>
        <taxon>Pseudomonadati</taxon>
        <taxon>Pseudomonadota</taxon>
        <taxon>Gammaproteobacteria</taxon>
        <taxon>Pseudomonadales</taxon>
        <taxon>Pseudomonadaceae</taxon>
        <taxon>Pseudomonas</taxon>
    </lineage>
</organism>
<dbReference type="AlphaFoldDB" id="A0A1H4PX96"/>
<name>A0A1H4PX96_PSEAG</name>
<dbReference type="EMBL" id="FNSC01000001">
    <property type="protein sequence ID" value="SEC12019.1"/>
    <property type="molecule type" value="Genomic_DNA"/>
</dbReference>
<dbReference type="RefSeq" id="WP_090375931.1">
    <property type="nucleotide sequence ID" value="NZ_CP156749.1"/>
</dbReference>
<dbReference type="Proteomes" id="UP000242849">
    <property type="component" value="Unassembled WGS sequence"/>
</dbReference>
<proteinExistence type="predicted"/>
<keyword evidence="2" id="KW-1185">Reference proteome</keyword>
<protein>
    <submittedName>
        <fullName evidence="1">Uncharacterized protein</fullName>
    </submittedName>
</protein>
<gene>
    <name evidence="1" type="ORF">SAMN05421553_0359</name>
</gene>
<evidence type="ECO:0000313" key="2">
    <source>
        <dbReference type="Proteomes" id="UP000242849"/>
    </source>
</evidence>
<dbReference type="OrthoDB" id="6910208at2"/>
<sequence>MFSLRNLLAPRRPMRSFALVDAQGTCRALRQSAQVPQGSGWIEVRHSCLSWLNRPLPAGVRTMQVTPCLRLQQTLAA</sequence>